<dbReference type="InterPro" id="IPR014292">
    <property type="entry name" value="Acyl_transf_WS/DGAT"/>
</dbReference>
<dbReference type="Pfam" id="PF06974">
    <property type="entry name" value="WS_DGAT_C"/>
    <property type="match status" value="1"/>
</dbReference>
<evidence type="ECO:0000313" key="11">
    <source>
        <dbReference type="EMBL" id="MXR52857.1"/>
    </source>
</evidence>
<comment type="pathway">
    <text evidence="1">Glycerolipid metabolism; triacylglycerol biosynthesis.</text>
</comment>
<comment type="caution">
    <text evidence="11">The sequence shown here is derived from an EMBL/GenBank/DDBJ whole genome shotgun (WGS) entry which is preliminary data.</text>
</comment>
<keyword evidence="12" id="KW-1185">Reference proteome</keyword>
<evidence type="ECO:0000313" key="12">
    <source>
        <dbReference type="Proteomes" id="UP000466535"/>
    </source>
</evidence>
<dbReference type="OrthoDB" id="236193at2157"/>
<dbReference type="UniPathway" id="UPA00282"/>
<name>A0A6B0T7D5_9EURY</name>
<dbReference type="NCBIfam" id="TIGR02946">
    <property type="entry name" value="acyl_WS_DGAT"/>
    <property type="match status" value="1"/>
</dbReference>
<proteinExistence type="predicted"/>
<dbReference type="GO" id="GO:0005886">
    <property type="term" value="C:plasma membrane"/>
    <property type="evidence" value="ECO:0007669"/>
    <property type="project" value="TreeGrafter"/>
</dbReference>
<dbReference type="GO" id="GO:0004144">
    <property type="term" value="F:diacylglycerol O-acyltransferase activity"/>
    <property type="evidence" value="ECO:0007669"/>
    <property type="project" value="UniProtKB-EC"/>
</dbReference>
<dbReference type="InterPro" id="IPR045034">
    <property type="entry name" value="O-acyltransferase_WSD1-like"/>
</dbReference>
<evidence type="ECO:0000256" key="6">
    <source>
        <dbReference type="ARBA" id="ARBA00023315"/>
    </source>
</evidence>
<keyword evidence="3" id="KW-0444">Lipid biosynthesis</keyword>
<evidence type="ECO:0000256" key="8">
    <source>
        <dbReference type="SAM" id="MobiDB-lite"/>
    </source>
</evidence>
<feature type="region of interest" description="Disordered" evidence="8">
    <location>
        <begin position="162"/>
        <end position="209"/>
    </location>
</feature>
<organism evidence="11 12">
    <name type="scientific">Halovenus carboxidivorans</name>
    <dbReference type="NCBI Taxonomy" id="2692199"/>
    <lineage>
        <taxon>Archaea</taxon>
        <taxon>Methanobacteriati</taxon>
        <taxon>Methanobacteriota</taxon>
        <taxon>Stenosarchaea group</taxon>
        <taxon>Halobacteria</taxon>
        <taxon>Halobacteriales</taxon>
        <taxon>Haloarculaceae</taxon>
        <taxon>Halovenus</taxon>
    </lineage>
</organism>
<keyword evidence="5" id="KW-0443">Lipid metabolism</keyword>
<evidence type="ECO:0000256" key="4">
    <source>
        <dbReference type="ARBA" id="ARBA00022679"/>
    </source>
</evidence>
<dbReference type="Proteomes" id="UP000466535">
    <property type="component" value="Unassembled WGS sequence"/>
</dbReference>
<keyword evidence="6 11" id="KW-0012">Acyltransferase</keyword>
<protein>
    <submittedName>
        <fullName evidence="11">Wax ester/triacylglycerol synthase family O-acyltransferase</fullName>
    </submittedName>
</protein>
<feature type="domain" description="O-acyltransferase WSD1-like N-terminal" evidence="9">
    <location>
        <begin position="7"/>
        <end position="278"/>
    </location>
</feature>
<evidence type="ECO:0000256" key="2">
    <source>
        <dbReference type="ARBA" id="ARBA00005189"/>
    </source>
</evidence>
<reference evidence="11 12" key="1">
    <citation type="submission" date="2019-12" db="EMBL/GenBank/DDBJ databases">
        <title>Isolation and characterization of three novel carbon monoxide-oxidizing members of Halobacteria from salione crusts and soils.</title>
        <authorList>
            <person name="Myers M.R."/>
            <person name="King G.M."/>
        </authorList>
    </citation>
    <scope>NUCLEOTIDE SEQUENCE [LARGE SCALE GENOMIC DNA]</scope>
    <source>
        <strain evidence="11 12">WSH3</strain>
    </source>
</reference>
<dbReference type="Pfam" id="PF03007">
    <property type="entry name" value="WS_DGAT_cat"/>
    <property type="match status" value="1"/>
</dbReference>
<evidence type="ECO:0000259" key="10">
    <source>
        <dbReference type="Pfam" id="PF06974"/>
    </source>
</evidence>
<dbReference type="PANTHER" id="PTHR31650:SF1">
    <property type="entry name" value="WAX ESTER SYNTHASE_DIACYLGLYCEROL ACYLTRANSFERASE 4-RELATED"/>
    <property type="match status" value="1"/>
</dbReference>
<evidence type="ECO:0000256" key="3">
    <source>
        <dbReference type="ARBA" id="ARBA00022516"/>
    </source>
</evidence>
<comment type="catalytic activity">
    <reaction evidence="7">
        <text>an acyl-CoA + a 1,2-diacyl-sn-glycerol = a triacyl-sn-glycerol + CoA</text>
        <dbReference type="Rhea" id="RHEA:10868"/>
        <dbReference type="ChEBI" id="CHEBI:17815"/>
        <dbReference type="ChEBI" id="CHEBI:57287"/>
        <dbReference type="ChEBI" id="CHEBI:58342"/>
        <dbReference type="ChEBI" id="CHEBI:64615"/>
        <dbReference type="EC" id="2.3.1.20"/>
    </reaction>
</comment>
<dbReference type="EMBL" id="WUUT01000006">
    <property type="protein sequence ID" value="MXR52857.1"/>
    <property type="molecule type" value="Genomic_DNA"/>
</dbReference>
<sequence length="470" mass="52133">MPEREPLSGADNAWRRMGETNNLMTITGILWFDDHVSYDEVCDRLEERLLQFDRFKQKVGGRKRRVRRPYWETVEEFDIDAHVYDISLPDPATDETFQTFIGRLMSRPLDERRPLWEAYLIDDVNEGEGNAITFRINHSLGDGFALLYVLLGLADNPEEIELPIGNVPSPPGEDESPTSADREGTASSETRAGSGNPNSDSGRSADESADLSEIRFGKAGLAATTIKEVDHLLRMPDEADTSLRGDLGTRKRASWTDEIDLDRIKAVKRHYDATVNDVLLAVTAGALRRELESRGEDTEGLQLRCTVPVNLVPMADRDEQLGNGFGIAFLPLPVGERDLGERIRFMNENVGVEKLGIEAYLMYRLIEFGGLLPESGQQKLMELFEDRATGIVTNVPGPLNTFEFAGTEVTDMVFWVPQAVDQGLGISLITYGGSVRIGVAGDANVLPDAGSLAEHFEAEIRMLEDELDAT</sequence>
<feature type="compositionally biased region" description="Polar residues" evidence="8">
    <location>
        <begin position="185"/>
        <end position="202"/>
    </location>
</feature>
<evidence type="ECO:0000256" key="7">
    <source>
        <dbReference type="ARBA" id="ARBA00048109"/>
    </source>
</evidence>
<keyword evidence="4 11" id="KW-0808">Transferase</keyword>
<evidence type="ECO:0000256" key="1">
    <source>
        <dbReference type="ARBA" id="ARBA00004771"/>
    </source>
</evidence>
<dbReference type="InterPro" id="IPR009721">
    <property type="entry name" value="O-acyltransferase_WSD1_C"/>
</dbReference>
<feature type="domain" description="O-acyltransferase WSD1 C-terminal" evidence="10">
    <location>
        <begin position="322"/>
        <end position="463"/>
    </location>
</feature>
<dbReference type="GO" id="GO:0019432">
    <property type="term" value="P:triglyceride biosynthetic process"/>
    <property type="evidence" value="ECO:0007669"/>
    <property type="project" value="UniProtKB-UniPathway"/>
</dbReference>
<evidence type="ECO:0000256" key="5">
    <source>
        <dbReference type="ARBA" id="ARBA00023098"/>
    </source>
</evidence>
<dbReference type="InterPro" id="IPR004255">
    <property type="entry name" value="O-acyltransferase_WSD1_N"/>
</dbReference>
<comment type="pathway">
    <text evidence="2">Lipid metabolism.</text>
</comment>
<dbReference type="PANTHER" id="PTHR31650">
    <property type="entry name" value="O-ACYLTRANSFERASE (WSD1-LIKE) FAMILY PROTEIN"/>
    <property type="match status" value="1"/>
</dbReference>
<gene>
    <name evidence="11" type="ORF">GRX03_14735</name>
</gene>
<dbReference type="RefSeq" id="WP_159764989.1">
    <property type="nucleotide sequence ID" value="NZ_WUUT01000006.1"/>
</dbReference>
<accession>A0A6B0T7D5</accession>
<dbReference type="AlphaFoldDB" id="A0A6B0T7D5"/>
<evidence type="ECO:0000259" key="9">
    <source>
        <dbReference type="Pfam" id="PF03007"/>
    </source>
</evidence>